<dbReference type="Pfam" id="PF14752">
    <property type="entry name" value="RBP_receptor"/>
    <property type="match status" value="2"/>
</dbReference>
<accession>A0ABN8RVE8</accession>
<evidence type="ECO:0000256" key="4">
    <source>
        <dbReference type="ARBA" id="ARBA00022692"/>
    </source>
</evidence>
<feature type="transmembrane region" description="Helical" evidence="8">
    <location>
        <begin position="370"/>
        <end position="395"/>
    </location>
</feature>
<evidence type="ECO:0000313" key="10">
    <source>
        <dbReference type="Proteomes" id="UP001159427"/>
    </source>
</evidence>
<proteinExistence type="predicted"/>
<keyword evidence="10" id="KW-1185">Reference proteome</keyword>
<evidence type="ECO:0000256" key="2">
    <source>
        <dbReference type="ARBA" id="ARBA00022448"/>
    </source>
</evidence>
<evidence type="ECO:0000256" key="8">
    <source>
        <dbReference type="SAM" id="Phobius"/>
    </source>
</evidence>
<feature type="transmembrane region" description="Helical" evidence="8">
    <location>
        <begin position="92"/>
        <end position="115"/>
    </location>
</feature>
<feature type="transmembrane region" description="Helical" evidence="8">
    <location>
        <begin position="62"/>
        <end position="80"/>
    </location>
</feature>
<evidence type="ECO:0000256" key="5">
    <source>
        <dbReference type="ARBA" id="ARBA00022989"/>
    </source>
</evidence>
<feature type="transmembrane region" description="Helical" evidence="8">
    <location>
        <begin position="459"/>
        <end position="489"/>
    </location>
</feature>
<feature type="transmembrane region" description="Helical" evidence="8">
    <location>
        <begin position="302"/>
        <end position="327"/>
    </location>
</feature>
<feature type="transmembrane region" description="Helical" evidence="8">
    <location>
        <begin position="415"/>
        <end position="438"/>
    </location>
</feature>
<dbReference type="PANTHER" id="PTHR21444">
    <property type="entry name" value="COILED-COIL DOMAIN-CONTAINING PROTEIN 180"/>
    <property type="match status" value="1"/>
</dbReference>
<feature type="transmembrane region" description="Helical" evidence="8">
    <location>
        <begin position="13"/>
        <end position="29"/>
    </location>
</feature>
<dbReference type="Proteomes" id="UP001159427">
    <property type="component" value="Unassembled WGS sequence"/>
</dbReference>
<feature type="transmembrane region" description="Helical" evidence="8">
    <location>
        <begin position="160"/>
        <end position="187"/>
    </location>
</feature>
<keyword evidence="2" id="KW-0813">Transport</keyword>
<evidence type="ECO:0000256" key="1">
    <source>
        <dbReference type="ARBA" id="ARBA00004651"/>
    </source>
</evidence>
<dbReference type="EMBL" id="CALNXI010002057">
    <property type="protein sequence ID" value="CAH3182315.1"/>
    <property type="molecule type" value="Genomic_DNA"/>
</dbReference>
<organism evidence="9 10">
    <name type="scientific">Porites evermanni</name>
    <dbReference type="NCBI Taxonomy" id="104178"/>
    <lineage>
        <taxon>Eukaryota</taxon>
        <taxon>Metazoa</taxon>
        <taxon>Cnidaria</taxon>
        <taxon>Anthozoa</taxon>
        <taxon>Hexacorallia</taxon>
        <taxon>Scleractinia</taxon>
        <taxon>Fungiina</taxon>
        <taxon>Poritidae</taxon>
        <taxon>Porites</taxon>
    </lineage>
</organism>
<evidence type="ECO:0000313" key="9">
    <source>
        <dbReference type="EMBL" id="CAH3182315.1"/>
    </source>
</evidence>
<evidence type="ECO:0000256" key="7">
    <source>
        <dbReference type="ARBA" id="ARBA00023170"/>
    </source>
</evidence>
<evidence type="ECO:0008006" key="11">
    <source>
        <dbReference type="Google" id="ProtNLM"/>
    </source>
</evidence>
<name>A0ABN8RVE8_9CNID</name>
<feature type="transmembrane region" description="Helical" evidence="8">
    <location>
        <begin position="122"/>
        <end position="140"/>
    </location>
</feature>
<protein>
    <recommendedName>
        <fullName evidence="11">Stimulated by retinoic acid gene 6 protein-like</fullName>
    </recommendedName>
</protein>
<dbReference type="InterPro" id="IPR026612">
    <property type="entry name" value="STRA6-like"/>
</dbReference>
<keyword evidence="4 8" id="KW-0812">Transmembrane</keyword>
<keyword evidence="5 8" id="KW-1133">Transmembrane helix</keyword>
<gene>
    <name evidence="9" type="ORF">PEVE_00014118</name>
</gene>
<keyword evidence="3" id="KW-1003">Cell membrane</keyword>
<dbReference type="PANTHER" id="PTHR21444:SF15">
    <property type="entry name" value="RECEPTOR FOR RETINOL UPTAKE STRA6"/>
    <property type="match status" value="1"/>
</dbReference>
<sequence length="629" mass="71000">MCIPAIDERMFDLGCLGPALAIIVVLACLKRRKKLELEFYNGHPGLLVPINFLRSFSYSNRFTIAATFGATASTCLRIFTEGKTGLFPLGGPAWVKVFHGLIAVLVYGILFYPFFACLTTKYKLVGASLGFLYAAIRFFFKLGINFQCWSSYHGEVKRLLSIYVLGFVPTYACLLFVMVRFAVLLYLQVRRKWFRVGSTNGFIERIFEADDTSLIKEPGICYVRQLFNRMPLLRPAGEDEKWYMRLIHFIYRSRADFKFSTQLISTLVVAAIVIFQLSVSILGELGTLKKSIRTMANETLRVMFGVMLDSFQGGIAVSALVIAMLLLHFMKCHREHVLHLYGGRRKISQDVVASPSKLVGKSLRFSGYQIAYTLIGFLTFGTFLTFLFCILGFFFKYAKQISPEMWAEIKDLGLAVLPSISMAVVLLLFQMFLATCIFRDGEFPNITINVDNRRLFSIMSYFFFFYNILLGIFSCILRIVFGSVLGVLFLSRIDRTTLMPGYQAFDRGFIAYLGFINVLVAHSHPVMLMFCQLLINRDKDCGSEQAPPKNQHCTPLDSYRVTGSASGAMGVITRVPRLPRLSQKAVNRWLVAMTLLRNPSLIKYRKQGGIESTVAVSLTSIRADVSALV</sequence>
<feature type="transmembrane region" description="Helical" evidence="8">
    <location>
        <begin position="509"/>
        <end position="535"/>
    </location>
</feature>
<comment type="caution">
    <text evidence="9">The sequence shown here is derived from an EMBL/GenBank/DDBJ whole genome shotgun (WGS) entry which is preliminary data.</text>
</comment>
<evidence type="ECO:0000256" key="6">
    <source>
        <dbReference type="ARBA" id="ARBA00023136"/>
    </source>
</evidence>
<keyword evidence="7" id="KW-0675">Receptor</keyword>
<feature type="transmembrane region" description="Helical" evidence="8">
    <location>
        <begin position="263"/>
        <end position="282"/>
    </location>
</feature>
<evidence type="ECO:0000256" key="3">
    <source>
        <dbReference type="ARBA" id="ARBA00022475"/>
    </source>
</evidence>
<reference evidence="9 10" key="1">
    <citation type="submission" date="2022-05" db="EMBL/GenBank/DDBJ databases">
        <authorList>
            <consortium name="Genoscope - CEA"/>
            <person name="William W."/>
        </authorList>
    </citation>
    <scope>NUCLEOTIDE SEQUENCE [LARGE SCALE GENOMIC DNA]</scope>
</reference>
<keyword evidence="6 8" id="KW-0472">Membrane</keyword>
<comment type="subcellular location">
    <subcellularLocation>
        <location evidence="1">Cell membrane</location>
        <topology evidence="1">Multi-pass membrane protein</topology>
    </subcellularLocation>
</comment>